<dbReference type="EMBL" id="CAFAAQ010000007">
    <property type="protein sequence ID" value="CAB4794751.1"/>
    <property type="molecule type" value="Genomic_DNA"/>
</dbReference>
<dbReference type="EMBL" id="CAFBOG010000057">
    <property type="protein sequence ID" value="CAB4976854.1"/>
    <property type="molecule type" value="Genomic_DNA"/>
</dbReference>
<evidence type="ECO:0000313" key="4">
    <source>
        <dbReference type="EMBL" id="CAB4976854.1"/>
    </source>
</evidence>
<dbReference type="PANTHER" id="PTHR30345:SF0">
    <property type="entry name" value="DNA DAMAGE-REPAIR_TOLERATION PROTEIN DRT102"/>
    <property type="match status" value="1"/>
</dbReference>
<name>A0A6J7R0X4_9ZZZZ</name>
<dbReference type="InterPro" id="IPR003500">
    <property type="entry name" value="RpiB_LacA_LacB"/>
</dbReference>
<dbReference type="EMBL" id="CAFBQW010000007">
    <property type="protein sequence ID" value="CAB5060212.1"/>
    <property type="molecule type" value="Genomic_DNA"/>
</dbReference>
<evidence type="ECO:0000313" key="6">
    <source>
        <dbReference type="EMBL" id="CAB5060212.1"/>
    </source>
</evidence>
<evidence type="ECO:0000313" key="2">
    <source>
        <dbReference type="EMBL" id="CAB4686722.1"/>
    </source>
</evidence>
<dbReference type="EMBL" id="CAEZXS010000009">
    <property type="protein sequence ID" value="CAB4686722.1"/>
    <property type="molecule type" value="Genomic_DNA"/>
</dbReference>
<evidence type="ECO:0000313" key="5">
    <source>
        <dbReference type="EMBL" id="CAB5022835.1"/>
    </source>
</evidence>
<sequence length="161" mass="16838">MNNPSVQDVSELPIRVVLGSDHGGLSLKNELAQYLSSQAILVTDLGTHTADSVDYPEFGAAVGRAVAAGDADFGVAVCGSGLGICIAANKIDGVRAVTIHDVTSARLSRAHNDANVICLGERLIGREVAKEALDVFLATQFEGGRHAKRVNSLDALITQQM</sequence>
<reference evidence="5" key="1">
    <citation type="submission" date="2020-05" db="EMBL/GenBank/DDBJ databases">
        <authorList>
            <person name="Chiriac C."/>
            <person name="Salcher M."/>
            <person name="Ghai R."/>
            <person name="Kavagutti S V."/>
        </authorList>
    </citation>
    <scope>NUCLEOTIDE SEQUENCE</scope>
</reference>
<dbReference type="PIRSF" id="PIRSF005384">
    <property type="entry name" value="RpiB_LacA_B"/>
    <property type="match status" value="1"/>
</dbReference>
<dbReference type="NCBIfam" id="TIGR01120">
    <property type="entry name" value="rpiB"/>
    <property type="match status" value="1"/>
</dbReference>
<dbReference type="Pfam" id="PF02502">
    <property type="entry name" value="LacAB_rpiB"/>
    <property type="match status" value="1"/>
</dbReference>
<evidence type="ECO:0000256" key="1">
    <source>
        <dbReference type="ARBA" id="ARBA00023235"/>
    </source>
</evidence>
<gene>
    <name evidence="2" type="ORF">UFOPK2582_00158</name>
    <name evidence="3" type="ORF">UFOPK3046_00160</name>
    <name evidence="4" type="ORF">UFOPK3914_00787</name>
    <name evidence="5" type="ORF">UFOPK4173_00026</name>
    <name evidence="6" type="ORF">UFOPK4354_00119</name>
</gene>
<dbReference type="Gene3D" id="3.40.1400.10">
    <property type="entry name" value="Sugar-phosphate isomerase, RpiB/LacA/LacB"/>
    <property type="match status" value="1"/>
</dbReference>
<dbReference type="InterPro" id="IPR036569">
    <property type="entry name" value="RpiB_LacA_LacB_sf"/>
</dbReference>
<dbReference type="SUPFAM" id="SSF89623">
    <property type="entry name" value="Ribose/Galactose isomerase RpiB/AlsB"/>
    <property type="match status" value="1"/>
</dbReference>
<dbReference type="GO" id="GO:0016853">
    <property type="term" value="F:isomerase activity"/>
    <property type="evidence" value="ECO:0007669"/>
    <property type="project" value="UniProtKB-KW"/>
</dbReference>
<evidence type="ECO:0000313" key="3">
    <source>
        <dbReference type="EMBL" id="CAB4794751.1"/>
    </source>
</evidence>
<dbReference type="NCBIfam" id="TIGR00689">
    <property type="entry name" value="rpiB_lacA_lacB"/>
    <property type="match status" value="1"/>
</dbReference>
<dbReference type="NCBIfam" id="NF004051">
    <property type="entry name" value="PRK05571.1"/>
    <property type="match status" value="1"/>
</dbReference>
<keyword evidence="1" id="KW-0413">Isomerase</keyword>
<proteinExistence type="predicted"/>
<dbReference type="PANTHER" id="PTHR30345">
    <property type="entry name" value="RIBOSE-5-PHOSPHATE ISOMERASE B"/>
    <property type="match status" value="1"/>
</dbReference>
<dbReference type="GO" id="GO:0005975">
    <property type="term" value="P:carbohydrate metabolic process"/>
    <property type="evidence" value="ECO:0007669"/>
    <property type="project" value="InterPro"/>
</dbReference>
<protein>
    <submittedName>
        <fullName evidence="5">Unannotated protein</fullName>
    </submittedName>
</protein>
<dbReference type="AlphaFoldDB" id="A0A6J7R0X4"/>
<accession>A0A6J7R0X4</accession>
<organism evidence="5">
    <name type="scientific">freshwater metagenome</name>
    <dbReference type="NCBI Taxonomy" id="449393"/>
    <lineage>
        <taxon>unclassified sequences</taxon>
        <taxon>metagenomes</taxon>
        <taxon>ecological metagenomes</taxon>
    </lineage>
</organism>
<dbReference type="InterPro" id="IPR004785">
    <property type="entry name" value="RpiB"/>
</dbReference>
<dbReference type="EMBL" id="CAFBPW010000002">
    <property type="protein sequence ID" value="CAB5022835.1"/>
    <property type="molecule type" value="Genomic_DNA"/>
</dbReference>